<name>A0A1M6I0S6_9FLAO</name>
<dbReference type="InterPro" id="IPR025060">
    <property type="entry name" value="DUF3999"/>
</dbReference>
<reference evidence="3" key="1">
    <citation type="submission" date="2016-11" db="EMBL/GenBank/DDBJ databases">
        <authorList>
            <person name="Varghese N."/>
            <person name="Submissions S."/>
        </authorList>
    </citation>
    <scope>NUCLEOTIDE SEQUENCE [LARGE SCALE GENOMIC DNA]</scope>
    <source>
        <strain evidence="3">DSM 19858</strain>
    </source>
</reference>
<dbReference type="Proteomes" id="UP000184543">
    <property type="component" value="Unassembled WGS sequence"/>
</dbReference>
<protein>
    <recommendedName>
        <fullName evidence="4">DUF3999 domain-containing protein</fullName>
    </recommendedName>
</protein>
<dbReference type="Pfam" id="PF13163">
    <property type="entry name" value="DUF3999"/>
    <property type="match status" value="1"/>
</dbReference>
<accession>A0A1M6I0S6</accession>
<proteinExistence type="predicted"/>
<evidence type="ECO:0000313" key="2">
    <source>
        <dbReference type="EMBL" id="SHJ28092.1"/>
    </source>
</evidence>
<evidence type="ECO:0000256" key="1">
    <source>
        <dbReference type="SAM" id="Phobius"/>
    </source>
</evidence>
<feature type="transmembrane region" description="Helical" evidence="1">
    <location>
        <begin position="387"/>
        <end position="405"/>
    </location>
</feature>
<keyword evidence="1" id="KW-0472">Membrane</keyword>
<evidence type="ECO:0000313" key="3">
    <source>
        <dbReference type="Proteomes" id="UP000184543"/>
    </source>
</evidence>
<keyword evidence="1" id="KW-1133">Transmembrane helix</keyword>
<sequence length="411" mass="47674">MKRISRYRNTTLLITALLYASMLFSQLSDYTYKQELNGITEQWHGITLPSSVFDHLRSDLSDIRIYGLVDNDTIEAPYILQIAAEKQTQKAITFTKLNAVANSKGYYFTYEVPTEESIDLIHLAFKETNFDRKVDLEGSQDQKEWFTILEDYRILSVSNEQSEYSFTDLHFPVSKFRYYRLLVKSDTKPEILSAELRLDDHMDAHYMDFPVTFMNIGKKGKNTVIDIDLTKRLPLSYLKLHVSDQIDYYRPVRVQYVSDSVKTDKGWRYQYGNLYSGTLTSLEQDGFHFDTVLAQKLRVSITNHDNRPLQIESAEAKGYVHSLAIRFVTPAKYYLTYGNDKAKKPYYDIVQAATIIPENLTELQLGAVETISRQSPPSDGPLFQSPWWLWGVTGLMVLMLGWFTLKMLHRE</sequence>
<keyword evidence="3" id="KW-1185">Reference proteome</keyword>
<dbReference type="STRING" id="192903.SAMN04488513_103278"/>
<keyword evidence="1" id="KW-0812">Transmembrane</keyword>
<evidence type="ECO:0008006" key="4">
    <source>
        <dbReference type="Google" id="ProtNLM"/>
    </source>
</evidence>
<gene>
    <name evidence="2" type="ORF">SAMN04488513_103278</name>
</gene>
<dbReference type="RefSeq" id="WP_170863156.1">
    <property type="nucleotide sequence ID" value="NZ_FQYU01000003.1"/>
</dbReference>
<dbReference type="EMBL" id="FQYU01000003">
    <property type="protein sequence ID" value="SHJ28092.1"/>
    <property type="molecule type" value="Genomic_DNA"/>
</dbReference>
<organism evidence="2 3">
    <name type="scientific">Pseudozobellia thermophila</name>
    <dbReference type="NCBI Taxonomy" id="192903"/>
    <lineage>
        <taxon>Bacteria</taxon>
        <taxon>Pseudomonadati</taxon>
        <taxon>Bacteroidota</taxon>
        <taxon>Flavobacteriia</taxon>
        <taxon>Flavobacteriales</taxon>
        <taxon>Flavobacteriaceae</taxon>
        <taxon>Pseudozobellia</taxon>
    </lineage>
</organism>
<dbReference type="AlphaFoldDB" id="A0A1M6I0S6"/>